<evidence type="ECO:0000313" key="2">
    <source>
        <dbReference type="Proteomes" id="UP000015105"/>
    </source>
</evidence>
<proteinExistence type="predicted"/>
<organism evidence="1 2">
    <name type="scientific">Aegilops tauschii subsp. strangulata</name>
    <name type="common">Goatgrass</name>
    <dbReference type="NCBI Taxonomy" id="200361"/>
    <lineage>
        <taxon>Eukaryota</taxon>
        <taxon>Viridiplantae</taxon>
        <taxon>Streptophyta</taxon>
        <taxon>Embryophyta</taxon>
        <taxon>Tracheophyta</taxon>
        <taxon>Spermatophyta</taxon>
        <taxon>Magnoliopsida</taxon>
        <taxon>Liliopsida</taxon>
        <taxon>Poales</taxon>
        <taxon>Poaceae</taxon>
        <taxon>BOP clade</taxon>
        <taxon>Pooideae</taxon>
        <taxon>Triticodae</taxon>
        <taxon>Triticeae</taxon>
        <taxon>Triticinae</taxon>
        <taxon>Aegilops</taxon>
    </lineage>
</organism>
<reference evidence="1" key="3">
    <citation type="submission" date="2019-03" db="UniProtKB">
        <authorList>
            <consortium name="EnsemblPlants"/>
        </authorList>
    </citation>
    <scope>IDENTIFICATION</scope>
</reference>
<protein>
    <submittedName>
        <fullName evidence="1">Uncharacterized protein</fullName>
    </submittedName>
</protein>
<dbReference type="Gramene" id="AET0Gv20115500.2">
    <property type="protein sequence ID" value="AET0Gv20115500.2"/>
    <property type="gene ID" value="AET0Gv20115500"/>
</dbReference>
<dbReference type="EnsemblPlants" id="AET0Gv20115500.2">
    <property type="protein sequence ID" value="AET0Gv20115500.2"/>
    <property type="gene ID" value="AET0Gv20115500"/>
</dbReference>
<dbReference type="PANTHER" id="PTHR47150:SF5">
    <property type="entry name" value="OS07G0546750 PROTEIN"/>
    <property type="match status" value="1"/>
</dbReference>
<dbReference type="AlphaFoldDB" id="A0A452XF29"/>
<reference evidence="2" key="2">
    <citation type="journal article" date="2017" name="Nat. Plants">
        <title>The Aegilops tauschii genome reveals multiple impacts of transposons.</title>
        <authorList>
            <person name="Zhao G."/>
            <person name="Zou C."/>
            <person name="Li K."/>
            <person name="Wang K."/>
            <person name="Li T."/>
            <person name="Gao L."/>
            <person name="Zhang X."/>
            <person name="Wang H."/>
            <person name="Yang Z."/>
            <person name="Liu X."/>
            <person name="Jiang W."/>
            <person name="Mao L."/>
            <person name="Kong X."/>
            <person name="Jiao Y."/>
            <person name="Jia J."/>
        </authorList>
    </citation>
    <scope>NUCLEOTIDE SEQUENCE [LARGE SCALE GENOMIC DNA]</scope>
    <source>
        <strain evidence="2">cv. AL8/78</strain>
    </source>
</reference>
<accession>A0A452XF29</accession>
<name>A0A452XF29_AEGTS</name>
<dbReference type="Proteomes" id="UP000015105">
    <property type="component" value="Unassembled WGS sequence"/>
</dbReference>
<evidence type="ECO:0000313" key="1">
    <source>
        <dbReference type="EnsemblPlants" id="AET0Gv20115500.2"/>
    </source>
</evidence>
<reference evidence="2" key="1">
    <citation type="journal article" date="2014" name="Science">
        <title>Ancient hybridizations among the ancestral genomes of bread wheat.</title>
        <authorList>
            <consortium name="International Wheat Genome Sequencing Consortium,"/>
            <person name="Marcussen T."/>
            <person name="Sandve S.R."/>
            <person name="Heier L."/>
            <person name="Spannagl M."/>
            <person name="Pfeifer M."/>
            <person name="Jakobsen K.S."/>
            <person name="Wulff B.B."/>
            <person name="Steuernagel B."/>
            <person name="Mayer K.F."/>
            <person name="Olsen O.A."/>
        </authorList>
    </citation>
    <scope>NUCLEOTIDE SEQUENCE [LARGE SCALE GENOMIC DNA]</scope>
    <source>
        <strain evidence="2">cv. AL8/78</strain>
    </source>
</reference>
<dbReference type="PANTHER" id="PTHR47150">
    <property type="entry name" value="OS12G0169200 PROTEIN"/>
    <property type="match status" value="1"/>
</dbReference>
<keyword evidence="2" id="KW-1185">Reference proteome</keyword>
<sequence>KGFSAYQKISAAMRVIAYGVPADYVDEYLRIGEDSTIEYVRRLAKVIVRVFGPEYFRAPNEDDTKN</sequence>